<dbReference type="eggNOG" id="COG5628">
    <property type="taxonomic scope" value="Bacteria"/>
</dbReference>
<dbReference type="InterPro" id="IPR027417">
    <property type="entry name" value="P-loop_NTPase"/>
</dbReference>
<keyword evidence="3" id="KW-1185">Reference proteome</keyword>
<dbReference type="PROSITE" id="PS51186">
    <property type="entry name" value="GNAT"/>
    <property type="match status" value="1"/>
</dbReference>
<reference evidence="2" key="1">
    <citation type="submission" date="2013-12" db="EMBL/GenBank/DDBJ databases">
        <authorList>
            <person name="Linke B."/>
        </authorList>
    </citation>
    <scope>NUCLEOTIDE SEQUENCE [LARGE SCALE GENOMIC DNA]</scope>
    <source>
        <strain evidence="2">CRIB-18</strain>
    </source>
</reference>
<dbReference type="Gene3D" id="3.40.630.30">
    <property type="match status" value="1"/>
</dbReference>
<accession>A0A090CZD2</accession>
<protein>
    <recommendedName>
        <fullName evidence="1">N-acetyltransferase domain-containing protein</fullName>
    </recommendedName>
</protein>
<dbReference type="SUPFAM" id="SSF55729">
    <property type="entry name" value="Acyl-CoA N-acyltransferases (Nat)"/>
    <property type="match status" value="1"/>
</dbReference>
<dbReference type="eggNOG" id="COG3896">
    <property type="taxonomic scope" value="Bacteria"/>
</dbReference>
<proteinExistence type="predicted"/>
<sequence>MNSELAQIIYLNGPSSSGKTTLAKALQQAFEKPYLHVGIDKIIGWMPEKLNDWTGNSNPQGYSWKEGKDESGALIQELQAGPYAKKIEEVFRKIVLTLAKMGHPLIVDDISFGKHEIDLWKVVLKDFSVLWVGIRAPLFVLESREKERCNRIIGSARGQIQKVHAGMVYDLEVNTHESSISDIVESIKKAALNKILAEKRKYEVTLVKAEDKDKETIQNLGRFYVYEMSRHCGFLEGWEVPCNGLFECRHLSSYIEKPDRHAFLIKVDGELAGFVLINKVGSTFDVDWNVGEFFVVSKFQEKGIGKIVAEQIFNQFPGIWETAQIPENRAARDFWEKVVSQYTDGQYEKSVKTIEYPTPHPMVVLKFSSKIFKD</sequence>
<dbReference type="Gene3D" id="3.40.50.300">
    <property type="entry name" value="P-loop containing nucleotide triphosphate hydrolases"/>
    <property type="match status" value="1"/>
</dbReference>
<reference evidence="2" key="2">
    <citation type="submission" date="2014-09" db="EMBL/GenBank/DDBJ databases">
        <title>Criblamydia sequanensis harbors a mega-plasmid encoding arsenite resistance.</title>
        <authorList>
            <person name="Bertelli C."/>
            <person name="Goesmann A."/>
            <person name="Greub G."/>
        </authorList>
    </citation>
    <scope>NUCLEOTIDE SEQUENCE [LARGE SCALE GENOMIC DNA]</scope>
    <source>
        <strain evidence="2">CRIB-18</strain>
    </source>
</reference>
<dbReference type="Proteomes" id="UP000031552">
    <property type="component" value="Unassembled WGS sequence"/>
</dbReference>
<dbReference type="GO" id="GO:0016747">
    <property type="term" value="F:acyltransferase activity, transferring groups other than amino-acyl groups"/>
    <property type="evidence" value="ECO:0007669"/>
    <property type="project" value="InterPro"/>
</dbReference>
<gene>
    <name evidence="2" type="ORF">CSEC_1392</name>
</gene>
<evidence type="ECO:0000259" key="1">
    <source>
        <dbReference type="PROSITE" id="PS51186"/>
    </source>
</evidence>
<name>A0A090CZD2_9BACT</name>
<dbReference type="EMBL" id="CCEJ010000006">
    <property type="protein sequence ID" value="CDR34211.1"/>
    <property type="molecule type" value="Genomic_DNA"/>
</dbReference>
<dbReference type="InterPro" id="IPR016181">
    <property type="entry name" value="Acyl_CoA_acyltransferase"/>
</dbReference>
<comment type="caution">
    <text evidence="2">The sequence shown here is derived from an EMBL/GenBank/DDBJ whole genome shotgun (WGS) entry which is preliminary data.</text>
</comment>
<evidence type="ECO:0000313" key="2">
    <source>
        <dbReference type="EMBL" id="CDR34211.1"/>
    </source>
</evidence>
<dbReference type="CDD" id="cd04301">
    <property type="entry name" value="NAT_SF"/>
    <property type="match status" value="1"/>
</dbReference>
<dbReference type="InterPro" id="IPR000182">
    <property type="entry name" value="GNAT_dom"/>
</dbReference>
<dbReference type="Pfam" id="PF00583">
    <property type="entry name" value="Acetyltransf_1"/>
    <property type="match status" value="1"/>
</dbReference>
<dbReference type="SUPFAM" id="SSF52540">
    <property type="entry name" value="P-loop containing nucleoside triphosphate hydrolases"/>
    <property type="match status" value="1"/>
</dbReference>
<evidence type="ECO:0000313" key="3">
    <source>
        <dbReference type="Proteomes" id="UP000031552"/>
    </source>
</evidence>
<dbReference type="AlphaFoldDB" id="A0A090CZD2"/>
<dbReference type="STRING" id="1437425.CSEC_1392"/>
<feature type="domain" description="N-acetyltransferase" evidence="1">
    <location>
        <begin position="204"/>
        <end position="370"/>
    </location>
</feature>
<dbReference type="RefSeq" id="WP_237559219.1">
    <property type="nucleotide sequence ID" value="NZ_CCEJ010000006.1"/>
</dbReference>
<organism evidence="2 3">
    <name type="scientific">Candidatus Criblamydia sequanensis CRIB-18</name>
    <dbReference type="NCBI Taxonomy" id="1437425"/>
    <lineage>
        <taxon>Bacteria</taxon>
        <taxon>Pseudomonadati</taxon>
        <taxon>Chlamydiota</taxon>
        <taxon>Chlamydiia</taxon>
        <taxon>Parachlamydiales</taxon>
        <taxon>Candidatus Criblamydiaceae</taxon>
        <taxon>Candidatus Criblamydia</taxon>
    </lineage>
</organism>
<dbReference type="Pfam" id="PF07931">
    <property type="entry name" value="CPT"/>
    <property type="match status" value="1"/>
</dbReference>